<dbReference type="PATRIC" id="fig|1279460.3.peg.3181"/>
<dbReference type="EMBL" id="CP012603">
    <property type="protein sequence ID" value="ALE40296.1"/>
    <property type="molecule type" value="Genomic_DNA"/>
</dbReference>
<name>A0A0M4MVK2_LEPIR</name>
<evidence type="ECO:0000313" key="2">
    <source>
        <dbReference type="Proteomes" id="UP000056502"/>
    </source>
</evidence>
<proteinExistence type="predicted"/>
<reference evidence="1 2" key="1">
    <citation type="journal article" date="2015" name="Genome Announc.">
        <title>Whole-Genome Sequence of Leptospira interrogans Serovar Hardjo Subtype Hardjoprajitno Strain Norma, Isolated from Cattle in a Leptospirosis Outbreak in Brazil.</title>
        <authorList>
            <person name="Cosate M.R."/>
            <person name="Soares S.C."/>
            <person name="Mendes T.A."/>
            <person name="Raittz R.T."/>
            <person name="Moreira E.C."/>
            <person name="Leite R."/>
            <person name="Fernandes G.R."/>
            <person name="Haddad J.P."/>
            <person name="Ortega J.M."/>
        </authorList>
    </citation>
    <scope>NUCLEOTIDE SEQUENCE [LARGE SCALE GENOMIC DNA]</scope>
    <source>
        <strain evidence="1 2">Norma</strain>
    </source>
</reference>
<dbReference type="Proteomes" id="UP000056502">
    <property type="component" value="Chromosome I"/>
</dbReference>
<organism evidence="1">
    <name type="scientific">Leptospira interrogans serovar Hardjo str. Norma</name>
    <dbReference type="NCBI Taxonomy" id="1279460"/>
    <lineage>
        <taxon>Bacteria</taxon>
        <taxon>Pseudomonadati</taxon>
        <taxon>Spirochaetota</taxon>
        <taxon>Spirochaetia</taxon>
        <taxon>Leptospirales</taxon>
        <taxon>Leptospiraceae</taxon>
        <taxon>Leptospira</taxon>
    </lineage>
</organism>
<protein>
    <submittedName>
        <fullName evidence="1">Uncharacterized protein</fullName>
    </submittedName>
</protein>
<sequence>MENFNTDQMEGKDIIILDKKLTPILVGNHDGQIFLIN</sequence>
<gene>
    <name evidence="1" type="ORF">G436_3137</name>
</gene>
<accession>A0A0M4MVK2</accession>
<dbReference type="AlphaFoldDB" id="A0A0M4MVK2"/>
<evidence type="ECO:0000313" key="1">
    <source>
        <dbReference type="EMBL" id="ALE40296.1"/>
    </source>
</evidence>